<name>A0A372LAT8_9BACI</name>
<dbReference type="EC" id="2.7.1.22" evidence="3"/>
<comment type="caution">
    <text evidence="3">The sequence shown here is derived from an EMBL/GenBank/DDBJ whole genome shotgun (WGS) entry which is preliminary data.</text>
</comment>
<dbReference type="Proteomes" id="UP000262939">
    <property type="component" value="Unassembled WGS sequence"/>
</dbReference>
<feature type="domain" description="NadR/Ttd14 AAA" evidence="2">
    <location>
        <begin position="172"/>
        <end position="331"/>
    </location>
</feature>
<dbReference type="SUPFAM" id="SSF52374">
    <property type="entry name" value="Nucleotidylyl transferase"/>
    <property type="match status" value="1"/>
</dbReference>
<organism evidence="3 4">
    <name type="scientific">Peribacillus glennii</name>
    <dbReference type="NCBI Taxonomy" id="2303991"/>
    <lineage>
        <taxon>Bacteria</taxon>
        <taxon>Bacillati</taxon>
        <taxon>Bacillota</taxon>
        <taxon>Bacilli</taxon>
        <taxon>Bacillales</taxon>
        <taxon>Bacillaceae</taxon>
        <taxon>Peribacillus</taxon>
    </lineage>
</organism>
<evidence type="ECO:0000313" key="3">
    <source>
        <dbReference type="EMBL" id="RFU62855.1"/>
    </source>
</evidence>
<reference evidence="3 4" key="1">
    <citation type="submission" date="2018-08" db="EMBL/GenBank/DDBJ databases">
        <title>Bacillus chawlae sp. nov., Bacillus glennii sp. nov., and Bacillus saganii sp. nov. Isolated from the Vehicle Assembly Building at Kennedy Space Center where the Viking Spacecraft were Assembled.</title>
        <authorList>
            <person name="Seuylemezian A."/>
            <person name="Vaishampayan P."/>
        </authorList>
    </citation>
    <scope>NUCLEOTIDE SEQUENCE [LARGE SCALE GENOMIC DNA]</scope>
    <source>
        <strain evidence="3 4">V44-8</strain>
    </source>
</reference>
<dbReference type="GO" id="GO:0050262">
    <property type="term" value="F:ribosylnicotinamide kinase activity"/>
    <property type="evidence" value="ECO:0007669"/>
    <property type="project" value="UniProtKB-EC"/>
</dbReference>
<keyword evidence="4" id="KW-1185">Reference proteome</keyword>
<dbReference type="NCBIfam" id="NF005988">
    <property type="entry name" value="PRK08099.1"/>
    <property type="match status" value="1"/>
</dbReference>
<accession>A0A372LAT8</accession>
<feature type="binding site" evidence="1">
    <location>
        <position position="18"/>
    </location>
    <ligand>
        <name>NAD(+)</name>
        <dbReference type="ChEBI" id="CHEBI:57540"/>
        <label>1</label>
    </ligand>
</feature>
<dbReference type="InterPro" id="IPR027417">
    <property type="entry name" value="P-loop_NTPase"/>
</dbReference>
<keyword evidence="3" id="KW-0548">Nucleotidyltransferase</keyword>
<evidence type="ECO:0000313" key="4">
    <source>
        <dbReference type="Proteomes" id="UP000262939"/>
    </source>
</evidence>
<dbReference type="PIRSF" id="PIRSF004776">
    <property type="entry name" value="NadR_NMNAT/RNK"/>
    <property type="match status" value="1"/>
</dbReference>
<keyword evidence="3" id="KW-0808">Transferase</keyword>
<evidence type="ECO:0000259" key="2">
    <source>
        <dbReference type="Pfam" id="PF13521"/>
    </source>
</evidence>
<dbReference type="OrthoDB" id="9802794at2"/>
<dbReference type="InterPro" id="IPR052735">
    <property type="entry name" value="NAD_biosynth-regulator"/>
</dbReference>
<dbReference type="InterPro" id="IPR016429">
    <property type="entry name" value="NAD_NadR"/>
</dbReference>
<evidence type="ECO:0000256" key="1">
    <source>
        <dbReference type="PIRSR" id="PIRSR004776-1"/>
    </source>
</evidence>
<dbReference type="SUPFAM" id="SSF52540">
    <property type="entry name" value="P-loop containing nucleoside triphosphate hydrolases"/>
    <property type="match status" value="1"/>
</dbReference>
<dbReference type="PANTHER" id="PTHR37512:SF1">
    <property type="entry name" value="NADR_TTD14 AAA DOMAIN-CONTAINING PROTEIN"/>
    <property type="match status" value="1"/>
</dbReference>
<dbReference type="InterPro" id="IPR014729">
    <property type="entry name" value="Rossmann-like_a/b/a_fold"/>
</dbReference>
<keyword evidence="1" id="KW-0547">Nucleotide-binding</keyword>
<dbReference type="AlphaFoldDB" id="A0A372LAT8"/>
<dbReference type="GO" id="GO:0000309">
    <property type="term" value="F:nicotinamide-nucleotide adenylyltransferase activity"/>
    <property type="evidence" value="ECO:0007669"/>
    <property type="project" value="UniProtKB-EC"/>
</dbReference>
<dbReference type="EC" id="2.7.7.1" evidence="3"/>
<dbReference type="Gene3D" id="3.40.50.620">
    <property type="entry name" value="HUPs"/>
    <property type="match status" value="1"/>
</dbReference>
<dbReference type="Gene3D" id="3.40.50.300">
    <property type="entry name" value="P-loop containing nucleotide triphosphate hydrolases"/>
    <property type="match status" value="1"/>
</dbReference>
<dbReference type="GO" id="GO:0009435">
    <property type="term" value="P:NAD+ biosynthetic process"/>
    <property type="evidence" value="ECO:0007669"/>
    <property type="project" value="InterPro"/>
</dbReference>
<gene>
    <name evidence="3" type="primary">nadR</name>
    <name evidence="3" type="ORF">D0466_12945</name>
</gene>
<dbReference type="InterPro" id="IPR038727">
    <property type="entry name" value="NadR/Ttd14_AAA_dom"/>
</dbReference>
<dbReference type="RefSeq" id="WP_117322982.1">
    <property type="nucleotide sequence ID" value="NZ_QVTD01000008.1"/>
</dbReference>
<dbReference type="EMBL" id="QVTD01000008">
    <property type="protein sequence ID" value="RFU62855.1"/>
    <property type="molecule type" value="Genomic_DNA"/>
</dbReference>
<dbReference type="GO" id="GO:0000166">
    <property type="term" value="F:nucleotide binding"/>
    <property type="evidence" value="ECO:0007669"/>
    <property type="project" value="UniProtKB-KW"/>
</dbReference>
<sequence length="347" mass="39925">MTIGKVGMYGGKFLPCPHMGHVYAMIQASSMVDELHVIVSHDPLYEKELCDSDGVLDYVPHTMRVRWWVQLTKDMEHVFVHEVYDEQTGSPSDWDKGAEAIKKVVGKAINTVFSSEHSYTPIFHRLYPNAEHIVLDPERKTYPISGTALRTKGILKNWDMVPSVVRPYFVKKVVVVGTESCGKSTMVRNLANLFNTVYVEEFGRNFYDRLGSCEDITIAADYPEIAFEHKRNENRKLKDANRVIFIDTEAIVTQFFSMAYLGIRQPIVDEIAKQQHYDLWLFLEPDVKWVDDGTRSFGEQKKREENNKLLKSLLANHGVTYKTISGTYGERLEKAVFYVNRLLEGRQ</sequence>
<dbReference type="Pfam" id="PF13521">
    <property type="entry name" value="AAA_28"/>
    <property type="match status" value="1"/>
</dbReference>
<protein>
    <submittedName>
        <fullName evidence="3">Multifunctional transcriptional regulator/nicotinamide-nucleotide adenylyltransferase/ribosylnicotinamide kinase NadR</fullName>
        <ecNumber evidence="3">2.7.1.22</ecNumber>
        <ecNumber evidence="3">2.7.7.1</ecNumber>
    </submittedName>
</protein>
<dbReference type="PANTHER" id="PTHR37512">
    <property type="entry name" value="TRIFUNCTIONAL NAD BIOSYNTHESIS/REGULATOR PROTEIN NADR"/>
    <property type="match status" value="1"/>
</dbReference>
<proteinExistence type="predicted"/>
<keyword evidence="3" id="KW-0418">Kinase</keyword>
<feature type="binding site" evidence="1">
    <location>
        <begin position="114"/>
        <end position="116"/>
    </location>
    <ligand>
        <name>NAD(+)</name>
        <dbReference type="ChEBI" id="CHEBI:57540"/>
        <label>1</label>
    </ligand>
</feature>